<comment type="subcellular location">
    <subcellularLocation>
        <location evidence="2">Endoplasmic reticulum</location>
    </subcellularLocation>
    <subcellularLocation>
        <location evidence="3">Membrane</location>
    </subcellularLocation>
    <subcellularLocation>
        <location evidence="1">Mitochondrion</location>
    </subcellularLocation>
</comment>
<feature type="region of interest" description="Disordered" evidence="9">
    <location>
        <begin position="966"/>
        <end position="1010"/>
    </location>
</feature>
<dbReference type="Pfam" id="PF05057">
    <property type="entry name" value="DUF676"/>
    <property type="match status" value="1"/>
</dbReference>
<dbReference type="PANTHER" id="PTHR48182">
    <property type="entry name" value="PROTEIN SERAC1"/>
    <property type="match status" value="1"/>
</dbReference>
<keyword evidence="12" id="KW-1185">Reference proteome</keyword>
<organism evidence="11 12">
    <name type="scientific">Alectoria fallacina</name>
    <dbReference type="NCBI Taxonomy" id="1903189"/>
    <lineage>
        <taxon>Eukaryota</taxon>
        <taxon>Fungi</taxon>
        <taxon>Dikarya</taxon>
        <taxon>Ascomycota</taxon>
        <taxon>Pezizomycotina</taxon>
        <taxon>Lecanoromycetes</taxon>
        <taxon>OSLEUM clade</taxon>
        <taxon>Lecanoromycetidae</taxon>
        <taxon>Lecanorales</taxon>
        <taxon>Lecanorineae</taxon>
        <taxon>Parmeliaceae</taxon>
        <taxon>Alectoria</taxon>
    </lineage>
</organism>
<dbReference type="PANTHER" id="PTHR48182:SF2">
    <property type="entry name" value="PROTEIN SERAC1"/>
    <property type="match status" value="1"/>
</dbReference>
<dbReference type="Proteomes" id="UP000664203">
    <property type="component" value="Unassembled WGS sequence"/>
</dbReference>
<dbReference type="Gene3D" id="3.40.50.300">
    <property type="entry name" value="P-loop containing nucleotide triphosphate hydrolases"/>
    <property type="match status" value="1"/>
</dbReference>
<dbReference type="InterPro" id="IPR007751">
    <property type="entry name" value="DUF676_lipase-like"/>
</dbReference>
<evidence type="ECO:0000256" key="5">
    <source>
        <dbReference type="ARBA" id="ARBA00022824"/>
    </source>
</evidence>
<dbReference type="GO" id="GO:0005783">
    <property type="term" value="C:endoplasmic reticulum"/>
    <property type="evidence" value="ECO:0007669"/>
    <property type="project" value="UniProtKB-SubCell"/>
</dbReference>
<dbReference type="GO" id="GO:0016020">
    <property type="term" value="C:membrane"/>
    <property type="evidence" value="ECO:0007669"/>
    <property type="project" value="UniProtKB-SubCell"/>
</dbReference>
<evidence type="ECO:0000313" key="11">
    <source>
        <dbReference type="EMBL" id="CAF9911597.1"/>
    </source>
</evidence>
<dbReference type="SUPFAM" id="SSF53474">
    <property type="entry name" value="alpha/beta-Hydrolases"/>
    <property type="match status" value="1"/>
</dbReference>
<sequence>MVLEVLYPRPGSAPPDPFIVDIVAVHGLNGDPTNTWKHPANNHFWLQDSLPLDIKGARVFNYGYNADVVFGKSTADIWDHAKSLLGSLIDERETDDESQRPIIFIAHSLGGIIVKQALAWAHREPQYKNLRDNTLGIVFFGTPHRGSDKANYGKILANVATGVMHKPRSKLISALQSNSETLMRLTSEFKFEAPNMEIMTFYETKPIGIFSGLIVDRQSALLELIHEDSQPVDANHRDICKFKTRDDETYRKLVKRVNRMLKGKDRLLPTPGCSHLKLRNMHFELPFDVSPLFTGGDDICYELREKCLPVDDPPARIPQKRFILYGLGGSGKTQMALKFASDHRERFWGVFFIDTSSADIAEQAFSKMARICKVGERMEDFKRFLTNSLEPWLLILDNADDPSLSISQFFPVGNRGTIIITSRNPDCRSHATVGSRELREMKDDEAVTLLLKSGDLPSEDENLRVLAQRIVQTLGCLALAVNHAGASIRQRICSLEDYLANYTRHRKKLLSSRPVQASSDYKYTVYTTWDISVESIRELAKNATDSTAANALEFLTLFGFCHFDDITEGIFKSAWDDFLRTEGFPWWESNLLGMIRDRRLLSWDSLAYNEAIQLLASFSLIHISGSENRISLHPLVHSWIRDSLNEEEHSRWWNVTVSTLALASDSDLYYLQKQLKVHLRHCIGIGQIDDLFLEDDVPLDRVEISACIIFVYFDHPWNHALMLSERALEFSKRLLGDECRSTCMLSSQLALIFNALLKFQESSDLLQDKIDVSIRVLGPAHHVTLYTMGTLSQAYRHLDRKQESLELAQKMLAICEKSLDERDGTSLEVLLEVGLLYLDLGRDEEAIDLFEKLLVKEQEIFNEENLRVPYSERYLARAYRASGQHQAALEMFQNTLEKWSNARGEDHPYTLDTMVDLAVEYGDTGQPEKGIPLVIKAIEVGSEVGLDDYLERWKTQLKWLETESANTSTTMIERPVEPQRLLHPEDKGISGREKRSLWSKTRRRIAGSSS</sequence>
<evidence type="ECO:0000256" key="2">
    <source>
        <dbReference type="ARBA" id="ARBA00004240"/>
    </source>
</evidence>
<comment type="similarity">
    <text evidence="4">Belongs to the putative lipase ROG1 family.</text>
</comment>
<feature type="domain" description="DUF676" evidence="10">
    <location>
        <begin position="22"/>
        <end position="152"/>
    </location>
</feature>
<feature type="compositionally biased region" description="Basic residues" evidence="9">
    <location>
        <begin position="1000"/>
        <end position="1010"/>
    </location>
</feature>
<dbReference type="SMART" id="SM00028">
    <property type="entry name" value="TPR"/>
    <property type="match status" value="2"/>
</dbReference>
<dbReference type="Gene3D" id="1.25.40.10">
    <property type="entry name" value="Tetratricopeptide repeat domain"/>
    <property type="match status" value="2"/>
</dbReference>
<dbReference type="PROSITE" id="PS50005">
    <property type="entry name" value="TPR"/>
    <property type="match status" value="1"/>
</dbReference>
<evidence type="ECO:0000259" key="10">
    <source>
        <dbReference type="Pfam" id="PF05057"/>
    </source>
</evidence>
<dbReference type="EMBL" id="CAJPDR010000049">
    <property type="protein sequence ID" value="CAF9911597.1"/>
    <property type="molecule type" value="Genomic_DNA"/>
</dbReference>
<feature type="compositionally biased region" description="Basic and acidic residues" evidence="9">
    <location>
        <begin position="974"/>
        <end position="996"/>
    </location>
</feature>
<comment type="caution">
    <text evidence="11">The sequence shown here is derived from an EMBL/GenBank/DDBJ whole genome shotgun (WGS) entry which is preliminary data.</text>
</comment>
<dbReference type="InterPro" id="IPR019734">
    <property type="entry name" value="TPR_rpt"/>
</dbReference>
<dbReference type="OrthoDB" id="1658288at2759"/>
<dbReference type="GO" id="GO:0043531">
    <property type="term" value="F:ADP binding"/>
    <property type="evidence" value="ECO:0007669"/>
    <property type="project" value="InterPro"/>
</dbReference>
<dbReference type="Gene3D" id="3.40.50.1820">
    <property type="entry name" value="alpha/beta hydrolase"/>
    <property type="match status" value="1"/>
</dbReference>
<dbReference type="AlphaFoldDB" id="A0A8H3EWK2"/>
<evidence type="ECO:0000256" key="3">
    <source>
        <dbReference type="ARBA" id="ARBA00004370"/>
    </source>
</evidence>
<name>A0A8H3EWK2_9LECA</name>
<evidence type="ECO:0000256" key="7">
    <source>
        <dbReference type="ARBA" id="ARBA00023136"/>
    </source>
</evidence>
<reference evidence="11" key="1">
    <citation type="submission" date="2021-03" db="EMBL/GenBank/DDBJ databases">
        <authorList>
            <person name="Tagirdzhanova G."/>
        </authorList>
    </citation>
    <scope>NUCLEOTIDE SEQUENCE</scope>
</reference>
<dbReference type="InterPro" id="IPR029058">
    <property type="entry name" value="AB_hydrolase_fold"/>
</dbReference>
<proteinExistence type="inferred from homology"/>
<keyword evidence="8" id="KW-0802">TPR repeat</keyword>
<dbReference type="GO" id="GO:0005739">
    <property type="term" value="C:mitochondrion"/>
    <property type="evidence" value="ECO:0007669"/>
    <property type="project" value="UniProtKB-SubCell"/>
</dbReference>
<evidence type="ECO:0000256" key="9">
    <source>
        <dbReference type="SAM" id="MobiDB-lite"/>
    </source>
</evidence>
<gene>
    <name evidence="11" type="ORF">ALECFALPRED_007407</name>
</gene>
<evidence type="ECO:0000313" key="12">
    <source>
        <dbReference type="Proteomes" id="UP000664203"/>
    </source>
</evidence>
<dbReference type="InterPro" id="IPR027417">
    <property type="entry name" value="P-loop_NTPase"/>
</dbReference>
<dbReference type="Pfam" id="PF13176">
    <property type="entry name" value="TPR_7"/>
    <property type="match status" value="1"/>
</dbReference>
<feature type="repeat" description="TPR" evidence="8">
    <location>
        <begin position="827"/>
        <end position="860"/>
    </location>
</feature>
<evidence type="ECO:0000256" key="8">
    <source>
        <dbReference type="PROSITE-ProRule" id="PRU00339"/>
    </source>
</evidence>
<keyword evidence="7" id="KW-0472">Membrane</keyword>
<dbReference type="InterPro" id="IPR052374">
    <property type="entry name" value="SERAC1"/>
</dbReference>
<evidence type="ECO:0000256" key="4">
    <source>
        <dbReference type="ARBA" id="ARBA00007920"/>
    </source>
</evidence>
<accession>A0A8H3EWK2</accession>
<keyword evidence="6" id="KW-0496">Mitochondrion</keyword>
<dbReference type="SUPFAM" id="SSF52540">
    <property type="entry name" value="P-loop containing nucleoside triphosphate hydrolases"/>
    <property type="match status" value="1"/>
</dbReference>
<evidence type="ECO:0000256" key="1">
    <source>
        <dbReference type="ARBA" id="ARBA00004173"/>
    </source>
</evidence>
<keyword evidence="5" id="KW-0256">Endoplasmic reticulum</keyword>
<protein>
    <recommendedName>
        <fullName evidence="10">DUF676 domain-containing protein</fullName>
    </recommendedName>
</protein>
<dbReference type="InterPro" id="IPR011990">
    <property type="entry name" value="TPR-like_helical_dom_sf"/>
</dbReference>
<dbReference type="Pfam" id="PF13424">
    <property type="entry name" value="TPR_12"/>
    <property type="match status" value="2"/>
</dbReference>
<evidence type="ECO:0000256" key="6">
    <source>
        <dbReference type="ARBA" id="ARBA00023128"/>
    </source>
</evidence>
<dbReference type="SUPFAM" id="SSF48452">
    <property type="entry name" value="TPR-like"/>
    <property type="match status" value="1"/>
</dbReference>